<dbReference type="GO" id="GO:0005829">
    <property type="term" value="C:cytosol"/>
    <property type="evidence" value="ECO:0007669"/>
    <property type="project" value="TreeGrafter"/>
</dbReference>
<dbReference type="GO" id="GO:0007165">
    <property type="term" value="P:signal transduction"/>
    <property type="evidence" value="ECO:0007669"/>
    <property type="project" value="InterPro"/>
</dbReference>
<keyword evidence="3" id="KW-1185">Reference proteome</keyword>
<evidence type="ECO:0000313" key="3">
    <source>
        <dbReference type="Proteomes" id="UP000315750"/>
    </source>
</evidence>
<feature type="domain" description="CheW-like" evidence="1">
    <location>
        <begin position="15"/>
        <end position="154"/>
    </location>
</feature>
<evidence type="ECO:0000259" key="1">
    <source>
        <dbReference type="PROSITE" id="PS50851"/>
    </source>
</evidence>
<dbReference type="Proteomes" id="UP000315750">
    <property type="component" value="Chromosome"/>
</dbReference>
<dbReference type="Gene3D" id="2.30.30.40">
    <property type="entry name" value="SH3 Domains"/>
    <property type="match status" value="1"/>
</dbReference>
<gene>
    <name evidence="2" type="primary">cheW_2</name>
    <name evidence="2" type="ORF">Pan181_42390</name>
</gene>
<sequence length="154" mass="16675">MSTVTDSVAFVASSEVQLATFYVGEMLLGLEIDKVQEINRCLDVTTVPHAPNWVRGVINLRGDVVTVVDIRTVLGLDRATVTKDSRNLIVNVSGELVGLCVDRIADIITVKYEDVIPPPPNISAMDERFFSGVFTGETDIVAILNLEAALESGK</sequence>
<dbReference type="Gene3D" id="2.40.50.180">
    <property type="entry name" value="CheA-289, Domain 4"/>
    <property type="match status" value="1"/>
</dbReference>
<dbReference type="RefSeq" id="WP_145249519.1">
    <property type="nucleotide sequence ID" value="NZ_CP036278.1"/>
</dbReference>
<proteinExistence type="predicted"/>
<dbReference type="SMART" id="SM00260">
    <property type="entry name" value="CheW"/>
    <property type="match status" value="1"/>
</dbReference>
<dbReference type="Pfam" id="PF01584">
    <property type="entry name" value="CheW"/>
    <property type="match status" value="1"/>
</dbReference>
<dbReference type="OrthoDB" id="9794382at2"/>
<dbReference type="PANTHER" id="PTHR22617">
    <property type="entry name" value="CHEMOTAXIS SENSOR HISTIDINE KINASE-RELATED"/>
    <property type="match status" value="1"/>
</dbReference>
<dbReference type="InterPro" id="IPR036061">
    <property type="entry name" value="CheW-like_dom_sf"/>
</dbReference>
<dbReference type="GO" id="GO:0006935">
    <property type="term" value="P:chemotaxis"/>
    <property type="evidence" value="ECO:0007669"/>
    <property type="project" value="InterPro"/>
</dbReference>
<evidence type="ECO:0000313" key="2">
    <source>
        <dbReference type="EMBL" id="QDU58014.1"/>
    </source>
</evidence>
<dbReference type="AlphaFoldDB" id="A0A518ATE9"/>
<dbReference type="InterPro" id="IPR039315">
    <property type="entry name" value="CheW"/>
</dbReference>
<dbReference type="EMBL" id="CP036278">
    <property type="protein sequence ID" value="QDU58014.1"/>
    <property type="molecule type" value="Genomic_DNA"/>
</dbReference>
<protein>
    <submittedName>
        <fullName evidence="2">Chemotaxis protein CheW</fullName>
    </submittedName>
</protein>
<reference evidence="2 3" key="1">
    <citation type="submission" date="2019-02" db="EMBL/GenBank/DDBJ databases">
        <title>Deep-cultivation of Planctomycetes and their phenomic and genomic characterization uncovers novel biology.</title>
        <authorList>
            <person name="Wiegand S."/>
            <person name="Jogler M."/>
            <person name="Boedeker C."/>
            <person name="Pinto D."/>
            <person name="Vollmers J."/>
            <person name="Rivas-Marin E."/>
            <person name="Kohn T."/>
            <person name="Peeters S.H."/>
            <person name="Heuer A."/>
            <person name="Rast P."/>
            <person name="Oberbeckmann S."/>
            <person name="Bunk B."/>
            <person name="Jeske O."/>
            <person name="Meyerdierks A."/>
            <person name="Storesund J.E."/>
            <person name="Kallscheuer N."/>
            <person name="Luecker S."/>
            <person name="Lage O.M."/>
            <person name="Pohl T."/>
            <person name="Merkel B.J."/>
            <person name="Hornburger P."/>
            <person name="Mueller R.-W."/>
            <person name="Bruemmer F."/>
            <person name="Labrenz M."/>
            <person name="Spormann A.M."/>
            <person name="Op den Camp H."/>
            <person name="Overmann J."/>
            <person name="Amann R."/>
            <person name="Jetten M.S.M."/>
            <person name="Mascher T."/>
            <person name="Medema M.H."/>
            <person name="Devos D.P."/>
            <person name="Kaster A.-K."/>
            <person name="Ovreas L."/>
            <person name="Rohde M."/>
            <person name="Galperin M.Y."/>
            <person name="Jogler C."/>
        </authorList>
    </citation>
    <scope>NUCLEOTIDE SEQUENCE [LARGE SCALE GENOMIC DNA]</scope>
    <source>
        <strain evidence="2 3">Pan181</strain>
    </source>
</reference>
<dbReference type="SUPFAM" id="SSF50341">
    <property type="entry name" value="CheW-like"/>
    <property type="match status" value="1"/>
</dbReference>
<organism evidence="2 3">
    <name type="scientific">Aeoliella mucimassa</name>
    <dbReference type="NCBI Taxonomy" id="2527972"/>
    <lineage>
        <taxon>Bacteria</taxon>
        <taxon>Pseudomonadati</taxon>
        <taxon>Planctomycetota</taxon>
        <taxon>Planctomycetia</taxon>
        <taxon>Pirellulales</taxon>
        <taxon>Lacipirellulaceae</taxon>
        <taxon>Aeoliella</taxon>
    </lineage>
</organism>
<dbReference type="PANTHER" id="PTHR22617:SF43">
    <property type="entry name" value="PROTEIN PILI"/>
    <property type="match status" value="1"/>
</dbReference>
<dbReference type="KEGG" id="amuc:Pan181_42390"/>
<name>A0A518ATE9_9BACT</name>
<accession>A0A518ATE9</accession>
<dbReference type="InterPro" id="IPR002545">
    <property type="entry name" value="CheW-lke_dom"/>
</dbReference>
<dbReference type="PROSITE" id="PS50851">
    <property type="entry name" value="CHEW"/>
    <property type="match status" value="1"/>
</dbReference>